<evidence type="ECO:0000313" key="2">
    <source>
        <dbReference type="Proteomes" id="UP001153292"/>
    </source>
</evidence>
<protein>
    <submittedName>
        <fullName evidence="1">Uncharacterized protein</fullName>
    </submittedName>
</protein>
<organism evidence="1 2">
    <name type="scientific">Chilo suppressalis</name>
    <name type="common">Asiatic rice borer moth</name>
    <dbReference type="NCBI Taxonomy" id="168631"/>
    <lineage>
        <taxon>Eukaryota</taxon>
        <taxon>Metazoa</taxon>
        <taxon>Ecdysozoa</taxon>
        <taxon>Arthropoda</taxon>
        <taxon>Hexapoda</taxon>
        <taxon>Insecta</taxon>
        <taxon>Pterygota</taxon>
        <taxon>Neoptera</taxon>
        <taxon>Endopterygota</taxon>
        <taxon>Lepidoptera</taxon>
        <taxon>Glossata</taxon>
        <taxon>Ditrysia</taxon>
        <taxon>Pyraloidea</taxon>
        <taxon>Crambidae</taxon>
        <taxon>Crambinae</taxon>
        <taxon>Chilo</taxon>
    </lineage>
</organism>
<accession>A0ABN8B6R6</accession>
<dbReference type="PANTHER" id="PTHR46704:SF1">
    <property type="entry name" value="TELOMERE LENGTH REGULATION PROTEIN TEL2 HOMOLOG"/>
    <property type="match status" value="1"/>
</dbReference>
<dbReference type="PANTHER" id="PTHR46704">
    <property type="entry name" value="CXC DOMAIN-CONTAINING PROTEIN-RELATED"/>
    <property type="match status" value="1"/>
</dbReference>
<name>A0ABN8B6R6_CHISP</name>
<keyword evidence="2" id="KW-1185">Reference proteome</keyword>
<dbReference type="EMBL" id="OU963895">
    <property type="protein sequence ID" value="CAH0401930.1"/>
    <property type="molecule type" value="Genomic_DNA"/>
</dbReference>
<evidence type="ECO:0000313" key="1">
    <source>
        <dbReference type="EMBL" id="CAH0401930.1"/>
    </source>
</evidence>
<gene>
    <name evidence="1" type="ORF">CHILSU_LOCUS5167</name>
</gene>
<sequence>MRLLKFIMDPREFKKFTEEGFLTSRRSNEFYAGIFSDQTIEQTLMRAMSVEGGPFKRGTTESTVCKWIKGIIYTKDVIEALEKFCDIAFNKSYQHVDARDARIKKDKKDVLVLKTFLLEHNPFEDIDHLQNIVTGLIATDEINCYNALAIGIEAMKSIDDMTFNDIKLSKKDKVISLIGVNSKFKIGDKIVPIDPLLLFQRICIMKKSNEQLEMYLKYELAPYPLSLFDDIGMRKTNKSILYSLIETQDIVINKEALVYFIDGGMLLYRVKWPSNCNYADVFDSYISYLKKHFGNNITVVFDCYDGESNRASERNRRALKVASKEYQFAKDMPVNISQDKFLSNYKNKRRFIKFLMEELEKKSIKCY</sequence>
<reference evidence="1" key="1">
    <citation type="submission" date="2021-12" db="EMBL/GenBank/DDBJ databases">
        <authorList>
            <person name="King R."/>
        </authorList>
    </citation>
    <scope>NUCLEOTIDE SEQUENCE</scope>
</reference>
<dbReference type="Proteomes" id="UP001153292">
    <property type="component" value="Chromosome 2"/>
</dbReference>
<proteinExistence type="predicted"/>